<dbReference type="InterPro" id="IPR000618">
    <property type="entry name" value="Insect_cuticle"/>
</dbReference>
<dbReference type="InterPro" id="IPR031311">
    <property type="entry name" value="CHIT_BIND_RR_consensus"/>
</dbReference>
<dbReference type="Proteomes" id="UP000515160">
    <property type="component" value="Chromosome 3"/>
</dbReference>
<feature type="chain" id="PRO_5027710556" evidence="3">
    <location>
        <begin position="22"/>
        <end position="111"/>
    </location>
</feature>
<accession>A0A6P8X536</accession>
<dbReference type="CTD" id="5740348"/>
<evidence type="ECO:0000256" key="2">
    <source>
        <dbReference type="PROSITE-ProRule" id="PRU00497"/>
    </source>
</evidence>
<sequence>MKILPQILLLVSVFLLPLILASPLPEEQKHSRHFDFEMDNGYKRSEDVSYNVTVTTDGNTTEEPQTTKPIEIRGGYSYISDDGYEYQVFYKANKKGFQPYVTAHKVHSTKD</sequence>
<reference evidence="5" key="1">
    <citation type="submission" date="2025-08" db="UniProtKB">
        <authorList>
            <consortium name="RefSeq"/>
        </authorList>
    </citation>
    <scope>IDENTIFICATION</scope>
    <source>
        <strain evidence="5">15112-1751.03</strain>
        <tissue evidence="5">Whole Adult</tissue>
    </source>
</reference>
<dbReference type="PROSITE" id="PS51155">
    <property type="entry name" value="CHIT_BIND_RR_2"/>
    <property type="match status" value="1"/>
</dbReference>
<dbReference type="GO" id="GO:0042302">
    <property type="term" value="F:structural constituent of cuticle"/>
    <property type="evidence" value="ECO:0007669"/>
    <property type="project" value="UniProtKB-UniRule"/>
</dbReference>
<evidence type="ECO:0000313" key="5">
    <source>
        <dbReference type="RefSeq" id="XP_034108214.1"/>
    </source>
</evidence>
<proteinExistence type="predicted"/>
<dbReference type="GeneID" id="117570581"/>
<keyword evidence="4" id="KW-1185">Reference proteome</keyword>
<keyword evidence="3" id="KW-0732">Signal</keyword>
<evidence type="ECO:0000256" key="3">
    <source>
        <dbReference type="SAM" id="SignalP"/>
    </source>
</evidence>
<dbReference type="PROSITE" id="PS00233">
    <property type="entry name" value="CHIT_BIND_RR_1"/>
    <property type="match status" value="1"/>
</dbReference>
<gene>
    <name evidence="5" type="primary">LOC117570581</name>
</gene>
<organism evidence="4 5">
    <name type="scientific">Drosophila albomicans</name>
    <name type="common">Fruit fly</name>
    <dbReference type="NCBI Taxonomy" id="7291"/>
    <lineage>
        <taxon>Eukaryota</taxon>
        <taxon>Metazoa</taxon>
        <taxon>Ecdysozoa</taxon>
        <taxon>Arthropoda</taxon>
        <taxon>Hexapoda</taxon>
        <taxon>Insecta</taxon>
        <taxon>Pterygota</taxon>
        <taxon>Neoptera</taxon>
        <taxon>Endopterygota</taxon>
        <taxon>Diptera</taxon>
        <taxon>Brachycera</taxon>
        <taxon>Muscomorpha</taxon>
        <taxon>Ephydroidea</taxon>
        <taxon>Drosophilidae</taxon>
        <taxon>Drosophila</taxon>
    </lineage>
</organism>
<name>A0A6P8X536_DROAB</name>
<protein>
    <submittedName>
        <fullName evidence="5">Larval cuticle protein 65Ag1</fullName>
    </submittedName>
</protein>
<evidence type="ECO:0000313" key="4">
    <source>
        <dbReference type="Proteomes" id="UP000515160"/>
    </source>
</evidence>
<dbReference type="OrthoDB" id="8018239at2759"/>
<dbReference type="RefSeq" id="XP_034108214.1">
    <property type="nucleotide sequence ID" value="XM_034252323.2"/>
</dbReference>
<feature type="signal peptide" evidence="3">
    <location>
        <begin position="1"/>
        <end position="21"/>
    </location>
</feature>
<evidence type="ECO:0000256" key="1">
    <source>
        <dbReference type="ARBA" id="ARBA00022460"/>
    </source>
</evidence>
<dbReference type="Pfam" id="PF00379">
    <property type="entry name" value="Chitin_bind_4"/>
    <property type="match status" value="1"/>
</dbReference>
<dbReference type="AlphaFoldDB" id="A0A6P8X536"/>
<keyword evidence="1 2" id="KW-0193">Cuticle</keyword>